<evidence type="ECO:0000256" key="8">
    <source>
        <dbReference type="ARBA" id="ARBA00023242"/>
    </source>
</evidence>
<evidence type="ECO:0000313" key="12">
    <source>
        <dbReference type="Proteomes" id="UP000283509"/>
    </source>
</evidence>
<dbReference type="GO" id="GO:0003700">
    <property type="term" value="F:DNA-binding transcription factor activity"/>
    <property type="evidence" value="ECO:0007669"/>
    <property type="project" value="TreeGrafter"/>
</dbReference>
<dbReference type="InterPro" id="IPR051497">
    <property type="entry name" value="Dev/Hematopoietic_TF"/>
</dbReference>
<keyword evidence="12" id="KW-1185">Reference proteome</keyword>
<evidence type="ECO:0000256" key="3">
    <source>
        <dbReference type="ARBA" id="ARBA00022737"/>
    </source>
</evidence>
<keyword evidence="3" id="KW-0677">Repeat</keyword>
<evidence type="ECO:0000256" key="2">
    <source>
        <dbReference type="ARBA" id="ARBA00022723"/>
    </source>
</evidence>
<dbReference type="PANTHER" id="PTHR45993">
    <property type="entry name" value="B-CELL LYMPHOMA/LEUKEMIA 11"/>
    <property type="match status" value="1"/>
</dbReference>
<sequence>MTCSPARAFRRSRTTCPAWPGCPRGMGARRDSPWARASGTRPRSVGWAGCEVKAESSVLSCPRKEPPSQYKVQKKGWTSKERLSSGAVSIAGPLLDTEYPQERATLSQASSLSVEAVAPGQSFSSLSLADQRGHTCPFCGKSFIKKFNLTTHIRIHTGERPYACPKCWYRANQRSHLKAHVVAVHKGESC</sequence>
<dbReference type="SMART" id="SM00355">
    <property type="entry name" value="ZnF_C2H2"/>
    <property type="match status" value="2"/>
</dbReference>
<feature type="domain" description="C2H2-type" evidence="10">
    <location>
        <begin position="134"/>
        <end position="161"/>
    </location>
</feature>
<reference evidence="11 12" key="2">
    <citation type="submission" date="2019-01" db="EMBL/GenBank/DDBJ databases">
        <title>The decoding of complex shrimp genome reveals the adaptation for benthos swimmer, frequently molting mechanism and breeding impact on genome.</title>
        <authorList>
            <person name="Sun Y."/>
            <person name="Gao Y."/>
            <person name="Yu Y."/>
        </authorList>
    </citation>
    <scope>NUCLEOTIDE SEQUENCE [LARGE SCALE GENOMIC DNA]</scope>
    <source>
        <tissue evidence="11">Muscle</tissue>
    </source>
</reference>
<dbReference type="GO" id="GO:0008270">
    <property type="term" value="F:zinc ion binding"/>
    <property type="evidence" value="ECO:0007669"/>
    <property type="project" value="UniProtKB-KW"/>
</dbReference>
<comment type="caution">
    <text evidence="11">The sequence shown here is derived from an EMBL/GenBank/DDBJ whole genome shotgun (WGS) entry which is preliminary data.</text>
</comment>
<keyword evidence="7" id="KW-0804">Transcription</keyword>
<dbReference type="InterPro" id="IPR013087">
    <property type="entry name" value="Znf_C2H2_type"/>
</dbReference>
<comment type="subcellular location">
    <subcellularLocation>
        <location evidence="1">Nucleus</location>
    </subcellularLocation>
</comment>
<name>A0A3R7SSK1_PENVA</name>
<dbReference type="GO" id="GO:0006357">
    <property type="term" value="P:regulation of transcription by RNA polymerase II"/>
    <property type="evidence" value="ECO:0007669"/>
    <property type="project" value="TreeGrafter"/>
</dbReference>
<dbReference type="AlphaFoldDB" id="A0A3R7SSK1"/>
<keyword evidence="5" id="KW-0862">Zinc</keyword>
<evidence type="ECO:0000256" key="4">
    <source>
        <dbReference type="ARBA" id="ARBA00022771"/>
    </source>
</evidence>
<keyword evidence="2" id="KW-0479">Metal-binding</keyword>
<dbReference type="OrthoDB" id="6366971at2759"/>
<dbReference type="PROSITE" id="PS50157">
    <property type="entry name" value="ZINC_FINGER_C2H2_2"/>
    <property type="match status" value="2"/>
</dbReference>
<dbReference type="Pfam" id="PF00096">
    <property type="entry name" value="zf-C2H2"/>
    <property type="match status" value="1"/>
</dbReference>
<dbReference type="FunFam" id="3.30.160.60:FF:000446">
    <property type="entry name" value="Zinc finger protein"/>
    <property type="match status" value="1"/>
</dbReference>
<dbReference type="InterPro" id="IPR036236">
    <property type="entry name" value="Znf_C2H2_sf"/>
</dbReference>
<dbReference type="GO" id="GO:0005634">
    <property type="term" value="C:nucleus"/>
    <property type="evidence" value="ECO:0007669"/>
    <property type="project" value="UniProtKB-SubCell"/>
</dbReference>
<dbReference type="SUPFAM" id="SSF57667">
    <property type="entry name" value="beta-beta-alpha zinc fingers"/>
    <property type="match status" value="1"/>
</dbReference>
<evidence type="ECO:0000256" key="1">
    <source>
        <dbReference type="ARBA" id="ARBA00004123"/>
    </source>
</evidence>
<gene>
    <name evidence="11" type="ORF">C7M84_008449</name>
</gene>
<dbReference type="FunFam" id="3.30.160.60:FF:000702">
    <property type="entry name" value="Transcription factor E4F1 isoform 1"/>
    <property type="match status" value="1"/>
</dbReference>
<organism evidence="11 12">
    <name type="scientific">Penaeus vannamei</name>
    <name type="common">Whiteleg shrimp</name>
    <name type="synonym">Litopenaeus vannamei</name>
    <dbReference type="NCBI Taxonomy" id="6689"/>
    <lineage>
        <taxon>Eukaryota</taxon>
        <taxon>Metazoa</taxon>
        <taxon>Ecdysozoa</taxon>
        <taxon>Arthropoda</taxon>
        <taxon>Crustacea</taxon>
        <taxon>Multicrustacea</taxon>
        <taxon>Malacostraca</taxon>
        <taxon>Eumalacostraca</taxon>
        <taxon>Eucarida</taxon>
        <taxon>Decapoda</taxon>
        <taxon>Dendrobranchiata</taxon>
        <taxon>Penaeoidea</taxon>
        <taxon>Penaeidae</taxon>
        <taxon>Penaeus</taxon>
    </lineage>
</organism>
<evidence type="ECO:0000256" key="9">
    <source>
        <dbReference type="PROSITE-ProRule" id="PRU00042"/>
    </source>
</evidence>
<evidence type="ECO:0000256" key="5">
    <source>
        <dbReference type="ARBA" id="ARBA00022833"/>
    </source>
</evidence>
<reference evidence="11 12" key="1">
    <citation type="submission" date="2018-04" db="EMBL/GenBank/DDBJ databases">
        <authorList>
            <person name="Zhang X."/>
            <person name="Yuan J."/>
            <person name="Li F."/>
            <person name="Xiang J."/>
        </authorList>
    </citation>
    <scope>NUCLEOTIDE SEQUENCE [LARGE SCALE GENOMIC DNA]</scope>
    <source>
        <tissue evidence="11">Muscle</tissue>
    </source>
</reference>
<evidence type="ECO:0000313" key="11">
    <source>
        <dbReference type="EMBL" id="ROT73133.1"/>
    </source>
</evidence>
<dbReference type="PANTHER" id="PTHR45993:SF7">
    <property type="entry name" value="TRANSCRIPTION FACTOR KEN"/>
    <property type="match status" value="1"/>
</dbReference>
<keyword evidence="6" id="KW-0805">Transcription regulation</keyword>
<dbReference type="PROSITE" id="PS00028">
    <property type="entry name" value="ZINC_FINGER_C2H2_1"/>
    <property type="match status" value="1"/>
</dbReference>
<proteinExistence type="predicted"/>
<evidence type="ECO:0000256" key="7">
    <source>
        <dbReference type="ARBA" id="ARBA00023163"/>
    </source>
</evidence>
<accession>A0A3R7SSK1</accession>
<protein>
    <submittedName>
        <fullName evidence="11">Broad-complex protein isoform 4</fullName>
    </submittedName>
</protein>
<dbReference type="EMBL" id="QCYY01002062">
    <property type="protein sequence ID" value="ROT73133.1"/>
    <property type="molecule type" value="Genomic_DNA"/>
</dbReference>
<dbReference type="Proteomes" id="UP000283509">
    <property type="component" value="Unassembled WGS sequence"/>
</dbReference>
<dbReference type="GO" id="GO:0000978">
    <property type="term" value="F:RNA polymerase II cis-regulatory region sequence-specific DNA binding"/>
    <property type="evidence" value="ECO:0007669"/>
    <property type="project" value="TreeGrafter"/>
</dbReference>
<keyword evidence="8" id="KW-0539">Nucleus</keyword>
<evidence type="ECO:0000259" key="10">
    <source>
        <dbReference type="PROSITE" id="PS50157"/>
    </source>
</evidence>
<feature type="domain" description="C2H2-type" evidence="10">
    <location>
        <begin position="162"/>
        <end position="190"/>
    </location>
</feature>
<keyword evidence="4 9" id="KW-0863">Zinc-finger</keyword>
<dbReference type="Gene3D" id="3.30.160.60">
    <property type="entry name" value="Classic Zinc Finger"/>
    <property type="match status" value="2"/>
</dbReference>
<evidence type="ECO:0000256" key="6">
    <source>
        <dbReference type="ARBA" id="ARBA00023015"/>
    </source>
</evidence>